<dbReference type="PANTHER" id="PTHR47338">
    <property type="entry name" value="ZN(II)2CYS6 TRANSCRIPTION FACTOR (EUROFUNG)-RELATED"/>
    <property type="match status" value="1"/>
</dbReference>
<protein>
    <recommendedName>
        <fullName evidence="7">Zn(2)-C6 fungal-type domain-containing protein</fullName>
    </recommendedName>
</protein>
<feature type="compositionally biased region" description="Polar residues" evidence="6">
    <location>
        <begin position="104"/>
        <end position="117"/>
    </location>
</feature>
<keyword evidence="9" id="KW-1185">Reference proteome</keyword>
<feature type="region of interest" description="Disordered" evidence="6">
    <location>
        <begin position="48"/>
        <end position="67"/>
    </location>
</feature>
<evidence type="ECO:0000259" key="7">
    <source>
        <dbReference type="PROSITE" id="PS50048"/>
    </source>
</evidence>
<organism evidence="8 9">
    <name type="scientific">Mycena chlorophos</name>
    <name type="common">Agaric fungus</name>
    <name type="synonym">Agaricus chlorophos</name>
    <dbReference type="NCBI Taxonomy" id="658473"/>
    <lineage>
        <taxon>Eukaryota</taxon>
        <taxon>Fungi</taxon>
        <taxon>Dikarya</taxon>
        <taxon>Basidiomycota</taxon>
        <taxon>Agaricomycotina</taxon>
        <taxon>Agaricomycetes</taxon>
        <taxon>Agaricomycetidae</taxon>
        <taxon>Agaricales</taxon>
        <taxon>Marasmiineae</taxon>
        <taxon>Mycenaceae</taxon>
        <taxon>Mycena</taxon>
    </lineage>
</organism>
<evidence type="ECO:0000313" key="8">
    <source>
        <dbReference type="EMBL" id="GAT52992.1"/>
    </source>
</evidence>
<proteinExistence type="predicted"/>
<dbReference type="SMART" id="SM00066">
    <property type="entry name" value="GAL4"/>
    <property type="match status" value="1"/>
</dbReference>
<name>A0ABQ0LPP4_MYCCL</name>
<dbReference type="InterPro" id="IPR036864">
    <property type="entry name" value="Zn2-C6_fun-type_DNA-bd_sf"/>
</dbReference>
<keyword evidence="3" id="KW-0805">Transcription regulation</keyword>
<comment type="subcellular location">
    <subcellularLocation>
        <location evidence="1">Nucleus</location>
    </subcellularLocation>
</comment>
<dbReference type="CDD" id="cd12148">
    <property type="entry name" value="fungal_TF_MHR"/>
    <property type="match status" value="1"/>
</dbReference>
<evidence type="ECO:0000256" key="3">
    <source>
        <dbReference type="ARBA" id="ARBA00023015"/>
    </source>
</evidence>
<evidence type="ECO:0000256" key="6">
    <source>
        <dbReference type="SAM" id="MobiDB-lite"/>
    </source>
</evidence>
<dbReference type="SUPFAM" id="SSF57701">
    <property type="entry name" value="Zn2/Cys6 DNA-binding domain"/>
    <property type="match status" value="1"/>
</dbReference>
<feature type="region of interest" description="Disordered" evidence="6">
    <location>
        <begin position="83"/>
        <end position="157"/>
    </location>
</feature>
<dbReference type="PROSITE" id="PS00463">
    <property type="entry name" value="ZN2_CY6_FUNGAL_1"/>
    <property type="match status" value="1"/>
</dbReference>
<keyword evidence="4" id="KW-0804">Transcription</keyword>
<feature type="compositionally biased region" description="Low complexity" evidence="6">
    <location>
        <begin position="468"/>
        <end position="488"/>
    </location>
</feature>
<evidence type="ECO:0000256" key="4">
    <source>
        <dbReference type="ARBA" id="ARBA00023163"/>
    </source>
</evidence>
<reference evidence="8" key="1">
    <citation type="submission" date="2014-09" db="EMBL/GenBank/DDBJ databases">
        <title>Genome sequence of the luminous mushroom Mycena chlorophos for searching fungal bioluminescence genes.</title>
        <authorList>
            <person name="Tanaka Y."/>
            <person name="Kasuga D."/>
            <person name="Oba Y."/>
            <person name="Hase S."/>
            <person name="Sato K."/>
            <person name="Oba Y."/>
            <person name="Sakakibara Y."/>
        </authorList>
    </citation>
    <scope>NUCLEOTIDE SEQUENCE</scope>
</reference>
<evidence type="ECO:0000256" key="1">
    <source>
        <dbReference type="ARBA" id="ARBA00004123"/>
    </source>
</evidence>
<evidence type="ECO:0000256" key="5">
    <source>
        <dbReference type="ARBA" id="ARBA00023242"/>
    </source>
</evidence>
<dbReference type="Gene3D" id="4.10.240.10">
    <property type="entry name" value="Zn(2)-C6 fungal-type DNA-binding domain"/>
    <property type="match status" value="1"/>
</dbReference>
<dbReference type="PROSITE" id="PS50048">
    <property type="entry name" value="ZN2_CY6_FUNGAL_2"/>
    <property type="match status" value="1"/>
</dbReference>
<dbReference type="PANTHER" id="PTHR47338:SF29">
    <property type="entry name" value="ZN(2)-C6 FUNGAL-TYPE DOMAIN-CONTAINING PROTEIN"/>
    <property type="match status" value="1"/>
</dbReference>
<evidence type="ECO:0000256" key="2">
    <source>
        <dbReference type="ARBA" id="ARBA00022723"/>
    </source>
</evidence>
<gene>
    <name evidence="8" type="ORF">MCHLO_09998</name>
</gene>
<evidence type="ECO:0000313" key="9">
    <source>
        <dbReference type="Proteomes" id="UP000815677"/>
    </source>
</evidence>
<dbReference type="Pfam" id="PF00172">
    <property type="entry name" value="Zn_clus"/>
    <property type="match status" value="1"/>
</dbReference>
<feature type="region of interest" description="Disordered" evidence="6">
    <location>
        <begin position="466"/>
        <end position="491"/>
    </location>
</feature>
<dbReference type="Proteomes" id="UP000815677">
    <property type="component" value="Unassembled WGS sequence"/>
</dbReference>
<dbReference type="CDD" id="cd00067">
    <property type="entry name" value="GAL4"/>
    <property type="match status" value="1"/>
</dbReference>
<feature type="domain" description="Zn(2)-C6 fungal-type" evidence="7">
    <location>
        <begin position="25"/>
        <end position="57"/>
    </location>
</feature>
<accession>A0ABQ0LPP4</accession>
<keyword evidence="2" id="KW-0479">Metal-binding</keyword>
<dbReference type="InterPro" id="IPR001138">
    <property type="entry name" value="Zn2Cys6_DnaBD"/>
</dbReference>
<dbReference type="InterPro" id="IPR050815">
    <property type="entry name" value="TF_fung"/>
</dbReference>
<keyword evidence="5" id="KW-0539">Nucleus</keyword>
<sequence>MIKEANVAGGRSRSVLARPLKRGTACMNCRFLKIKCDGTRPICGPCRRSPKDDPCEYTDGPARSRTRALEDTVQRLEQRLLELERPEASAPSITLHDPYPVGPPQQQGFSHGHQSLPGTPFDNLPRLLTPALSESQLDSFSPPPSTTASTPPFSHGLSPLGIFDRRVITTPESSSSSGYDFHDIQLWDTLIQNFLPHAAQFGFFLDPQRLITHTHSPPSPSASFLQRTAPALVAALCAFGTHLSTPRDRATEERFVHRAVQAAATTTDYTNPQTLLHAIQTDVVLAYYFWRTGAFLRARVHSANASGLAFGAGLHHTQNAIMPIIAGDDQRLPPPADAAEAGERIRALWAVLVLQNLLAIAIDGDESPSDVLGVTMQVAVEVPWPREVDEYYPNIVVDNMVKVYLAGQDADSTCDSINGLLVKAHLLLHRVVYMQSQIPASTQQQQQALASAFSTVEAMVDGLRFQLPSRSPRSPSVSSSRSSQDSYSPVPPVDDRVRLAHAFLDATRIKLSAMAGFLYRFGYDMTPAITCAREMLHDAQGFSGGVASPIMGTLWRWATRLLVDELRRMRETQHDYDYAYDQELRACVQEGLVALRDLAFMRRDLLLVQEAIVQAGLANEMGVVTMGIGVGHGA</sequence>
<dbReference type="EMBL" id="DF848044">
    <property type="protein sequence ID" value="GAT52992.1"/>
    <property type="molecule type" value="Genomic_DNA"/>
</dbReference>